<dbReference type="AlphaFoldDB" id="A0A1J4Q678"/>
<keyword evidence="2" id="KW-1185">Reference proteome</keyword>
<dbReference type="InterPro" id="IPR029057">
    <property type="entry name" value="PRTase-like"/>
</dbReference>
<dbReference type="EMBL" id="LBDA02000008">
    <property type="protein sequence ID" value="OIK28699.1"/>
    <property type="molecule type" value="Genomic_DNA"/>
</dbReference>
<evidence type="ECO:0000313" key="2">
    <source>
        <dbReference type="Proteomes" id="UP000034838"/>
    </source>
</evidence>
<accession>A0A1J4Q678</accession>
<sequence>MMDGTGIEAFTSTDTCYEFLTAYLPYLGRTSPYVFRFPCPVTARQLEIIGGRGAAVVAAAGDGRPPHLVGVASRGIPPATAIARHLGGDDVLLSTVGGDGSVEHVARPGPGHFTVVVDNSVVTGATAETTTRALSRIGVRPRLWVRFFDREELDTDGVDPTRAVEARIGCPISSVFALRDLLRAERRPAERAVLAGYAAAHGTASVRAWLEAAG</sequence>
<gene>
    <name evidence="1" type="ORF">VT52_004915</name>
</gene>
<reference evidence="1" key="1">
    <citation type="submission" date="2016-10" db="EMBL/GenBank/DDBJ databases">
        <title>Genome sequence of Streptomyces malaysiense MUSC 136.</title>
        <authorList>
            <person name="Lee L.-H."/>
            <person name="Ser H.-L."/>
        </authorList>
    </citation>
    <scope>NUCLEOTIDE SEQUENCE [LARGE SCALE GENOMIC DNA]</scope>
    <source>
        <strain evidence="1">MUSC 136</strain>
    </source>
</reference>
<organism evidence="1 2">
    <name type="scientific">Streptomyces malaysiense</name>
    <dbReference type="NCBI Taxonomy" id="1428626"/>
    <lineage>
        <taxon>Bacteria</taxon>
        <taxon>Bacillati</taxon>
        <taxon>Actinomycetota</taxon>
        <taxon>Actinomycetes</taxon>
        <taxon>Kitasatosporales</taxon>
        <taxon>Streptomycetaceae</taxon>
        <taxon>Streptomyces</taxon>
    </lineage>
</organism>
<protein>
    <submittedName>
        <fullName evidence="1">Uncharacterized protein</fullName>
    </submittedName>
</protein>
<evidence type="ECO:0000313" key="1">
    <source>
        <dbReference type="EMBL" id="OIK28699.1"/>
    </source>
</evidence>
<dbReference type="CDD" id="cd06223">
    <property type="entry name" value="PRTases_typeI"/>
    <property type="match status" value="1"/>
</dbReference>
<proteinExistence type="predicted"/>
<dbReference type="SUPFAM" id="SSF53271">
    <property type="entry name" value="PRTase-like"/>
    <property type="match status" value="1"/>
</dbReference>
<dbReference type="Gene3D" id="3.40.50.2020">
    <property type="match status" value="1"/>
</dbReference>
<comment type="caution">
    <text evidence="1">The sequence shown here is derived from an EMBL/GenBank/DDBJ whole genome shotgun (WGS) entry which is preliminary data.</text>
</comment>
<name>A0A1J4Q678_9ACTN</name>
<dbReference type="InterPro" id="IPR000836">
    <property type="entry name" value="PRTase_dom"/>
</dbReference>
<dbReference type="Proteomes" id="UP000034838">
    <property type="component" value="Unassembled WGS sequence"/>
</dbReference>